<dbReference type="AlphaFoldDB" id="A0A0F9GA48"/>
<feature type="compositionally biased region" description="Basic and acidic residues" evidence="1">
    <location>
        <begin position="30"/>
        <end position="66"/>
    </location>
</feature>
<feature type="non-terminal residue" evidence="2">
    <location>
        <position position="1"/>
    </location>
</feature>
<feature type="region of interest" description="Disordered" evidence="1">
    <location>
        <begin position="30"/>
        <end position="76"/>
    </location>
</feature>
<protein>
    <submittedName>
        <fullName evidence="2">Uncharacterized protein</fullName>
    </submittedName>
</protein>
<gene>
    <name evidence="2" type="ORF">LCGC14_2208970</name>
</gene>
<evidence type="ECO:0000256" key="1">
    <source>
        <dbReference type="SAM" id="MobiDB-lite"/>
    </source>
</evidence>
<evidence type="ECO:0000313" key="2">
    <source>
        <dbReference type="EMBL" id="KKL60072.1"/>
    </source>
</evidence>
<accession>A0A0F9GA48</accession>
<organism evidence="2">
    <name type="scientific">marine sediment metagenome</name>
    <dbReference type="NCBI Taxonomy" id="412755"/>
    <lineage>
        <taxon>unclassified sequences</taxon>
        <taxon>metagenomes</taxon>
        <taxon>ecological metagenomes</taxon>
    </lineage>
</organism>
<comment type="caution">
    <text evidence="2">The sequence shown here is derived from an EMBL/GenBank/DDBJ whole genome shotgun (WGS) entry which is preliminary data.</text>
</comment>
<proteinExistence type="predicted"/>
<dbReference type="EMBL" id="LAZR01029274">
    <property type="protein sequence ID" value="KKL60072.1"/>
    <property type="molecule type" value="Genomic_DNA"/>
</dbReference>
<name>A0A0F9GA48_9ZZZZ</name>
<reference evidence="2" key="1">
    <citation type="journal article" date="2015" name="Nature">
        <title>Complex archaea that bridge the gap between prokaryotes and eukaryotes.</title>
        <authorList>
            <person name="Spang A."/>
            <person name="Saw J.H."/>
            <person name="Jorgensen S.L."/>
            <person name="Zaremba-Niedzwiedzka K."/>
            <person name="Martijn J."/>
            <person name="Lind A.E."/>
            <person name="van Eijk R."/>
            <person name="Schleper C."/>
            <person name="Guy L."/>
            <person name="Ettema T.J."/>
        </authorList>
    </citation>
    <scope>NUCLEOTIDE SEQUENCE</scope>
</reference>
<sequence length="76" mass="8509">RKLPEEGIPDGRVGAVDRATVSGLAFLESRKARKSEETRPSRHAKESKVDGIDDIRAVGPHREKSEVQILLRRHRG</sequence>